<keyword evidence="2" id="KW-1185">Reference proteome</keyword>
<accession>A0ABV0JR59</accession>
<dbReference type="Proteomes" id="UP001442494">
    <property type="component" value="Unassembled WGS sequence"/>
</dbReference>
<name>A0ABV0JR59_9CYAN</name>
<sequence>MFLVENVMLGFVPQPNLRGDAIALPANSEADNLINKLTLDTISIDTAVGHDGFIEDNIFKANFIESFDSAQINITEVNISETNLAKSSIFKDSLAKVDTTEVTLTENSIAKINSFQATSLSETAFIHTYSDELSKAQVNLIKSTGIKIGVAEVRFSVDTTSNYLINPMRTSKVTSSEIFFSPSVLSNQFFSIHNSTPQTINNINSIAQDFWNSYLNPSTPSTSPFK</sequence>
<proteinExistence type="predicted"/>
<evidence type="ECO:0000313" key="2">
    <source>
        <dbReference type="Proteomes" id="UP001442494"/>
    </source>
</evidence>
<protein>
    <recommendedName>
        <fullName evidence="3">Pentapeptide repeat-containing protein</fullName>
    </recommendedName>
</protein>
<dbReference type="EMBL" id="JAMPKK010000034">
    <property type="protein sequence ID" value="MEP0865917.1"/>
    <property type="molecule type" value="Genomic_DNA"/>
</dbReference>
<evidence type="ECO:0008006" key="3">
    <source>
        <dbReference type="Google" id="ProtNLM"/>
    </source>
</evidence>
<reference evidence="1 2" key="1">
    <citation type="submission" date="2022-04" db="EMBL/GenBank/DDBJ databases">
        <title>Positive selection, recombination, and allopatry shape intraspecific diversity of widespread and dominant cyanobacteria.</title>
        <authorList>
            <person name="Wei J."/>
            <person name="Shu W."/>
            <person name="Hu C."/>
        </authorList>
    </citation>
    <scope>NUCLEOTIDE SEQUENCE [LARGE SCALE GENOMIC DNA]</scope>
    <source>
        <strain evidence="1 2">GB2-A5</strain>
    </source>
</reference>
<comment type="caution">
    <text evidence="1">The sequence shown here is derived from an EMBL/GenBank/DDBJ whole genome shotgun (WGS) entry which is preliminary data.</text>
</comment>
<evidence type="ECO:0000313" key="1">
    <source>
        <dbReference type="EMBL" id="MEP0865917.1"/>
    </source>
</evidence>
<organism evidence="1 2">
    <name type="scientific">Funiculus sociatus GB2-A5</name>
    <dbReference type="NCBI Taxonomy" id="2933946"/>
    <lineage>
        <taxon>Bacteria</taxon>
        <taxon>Bacillati</taxon>
        <taxon>Cyanobacteriota</taxon>
        <taxon>Cyanophyceae</taxon>
        <taxon>Coleofasciculales</taxon>
        <taxon>Coleofasciculaceae</taxon>
        <taxon>Funiculus</taxon>
    </lineage>
</organism>
<gene>
    <name evidence="1" type="ORF">NDI37_15730</name>
</gene>